<dbReference type="PROSITE" id="PS50206">
    <property type="entry name" value="RHODANESE_3"/>
    <property type="match status" value="1"/>
</dbReference>
<proteinExistence type="predicted"/>
<reference evidence="2 3" key="1">
    <citation type="journal article" date="2013" name="PLoS Genet.">
        <title>The genome and development-dependent transcriptomes of Pyronema confluens: a window into fungal evolution.</title>
        <authorList>
            <person name="Traeger S."/>
            <person name="Altegoer F."/>
            <person name="Freitag M."/>
            <person name="Gabaldon T."/>
            <person name="Kempken F."/>
            <person name="Kumar A."/>
            <person name="Marcet-Houben M."/>
            <person name="Poggeler S."/>
            <person name="Stajich J.E."/>
            <person name="Nowrousian M."/>
        </authorList>
    </citation>
    <scope>NUCLEOTIDE SEQUENCE [LARGE SCALE GENOMIC DNA]</scope>
    <source>
        <strain evidence="3">CBS 100304</strain>
        <tissue evidence="2">Vegetative mycelium</tissue>
    </source>
</reference>
<dbReference type="OrthoDB" id="102559at2759"/>
<dbReference type="Gene3D" id="3.40.250.10">
    <property type="entry name" value="Rhodanese-like domain"/>
    <property type="match status" value="1"/>
</dbReference>
<evidence type="ECO:0000313" key="2">
    <source>
        <dbReference type="EMBL" id="CCX33161.1"/>
    </source>
</evidence>
<dbReference type="AlphaFoldDB" id="U4LW46"/>
<dbReference type="InterPro" id="IPR001763">
    <property type="entry name" value="Rhodanese-like_dom"/>
</dbReference>
<accession>U4LW46</accession>
<protein>
    <submittedName>
        <fullName evidence="2">Similar to CDC25-like phosphatase YCH1 acc. no. P42937</fullName>
    </submittedName>
</protein>
<dbReference type="eggNOG" id="KOG3772">
    <property type="taxonomic scope" value="Eukaryota"/>
</dbReference>
<gene>
    <name evidence="2" type="ORF">PCON_14201</name>
</gene>
<dbReference type="SMART" id="SM00450">
    <property type="entry name" value="RHOD"/>
    <property type="match status" value="1"/>
</dbReference>
<evidence type="ECO:0000313" key="3">
    <source>
        <dbReference type="Proteomes" id="UP000018144"/>
    </source>
</evidence>
<dbReference type="PANTHER" id="PTHR10828:SF38">
    <property type="entry name" value="ARSENICAL-RESISTANCE PROTEIN 2-RELATED"/>
    <property type="match status" value="1"/>
</dbReference>
<dbReference type="Proteomes" id="UP000018144">
    <property type="component" value="Unassembled WGS sequence"/>
</dbReference>
<name>U4LW46_PYROM</name>
<dbReference type="SUPFAM" id="SSF52821">
    <property type="entry name" value="Rhodanese/Cell cycle control phosphatase"/>
    <property type="match status" value="1"/>
</dbReference>
<feature type="domain" description="Rhodanese" evidence="1">
    <location>
        <begin position="26"/>
        <end position="149"/>
    </location>
</feature>
<keyword evidence="3" id="KW-1185">Reference proteome</keyword>
<sequence length="163" mass="18411">MSSITAVRLTRISPERLSNLLLTVPTEEKVAVIDVRDSDHIGGHIKGSRHVPSGSLSYTAPELVRTLQGAEKVVFHCALSQERGPSAALRYMRERERLMGGESIAQEMLWEDDGAPAERDEQGKVKKQRVFVLDGGFVQWQQKFGMDERLTENYNKELWADGW</sequence>
<dbReference type="PANTHER" id="PTHR10828">
    <property type="entry name" value="M-PHASE INDUCER PHOSPHATASE DUAL SPECIFICITY PHOSPHATASE CDC25"/>
    <property type="match status" value="1"/>
</dbReference>
<dbReference type="EMBL" id="HF936029">
    <property type="protein sequence ID" value="CCX33161.1"/>
    <property type="molecule type" value="Genomic_DNA"/>
</dbReference>
<dbReference type="GO" id="GO:0005634">
    <property type="term" value="C:nucleus"/>
    <property type="evidence" value="ECO:0007669"/>
    <property type="project" value="TreeGrafter"/>
</dbReference>
<dbReference type="OMA" id="RCTNIPC"/>
<dbReference type="GO" id="GO:0005737">
    <property type="term" value="C:cytoplasm"/>
    <property type="evidence" value="ECO:0007669"/>
    <property type="project" value="TreeGrafter"/>
</dbReference>
<dbReference type="STRING" id="1076935.U4LW46"/>
<dbReference type="InterPro" id="IPR036873">
    <property type="entry name" value="Rhodanese-like_dom_sf"/>
</dbReference>
<organism evidence="2 3">
    <name type="scientific">Pyronema omphalodes (strain CBS 100304)</name>
    <name type="common">Pyronema confluens</name>
    <dbReference type="NCBI Taxonomy" id="1076935"/>
    <lineage>
        <taxon>Eukaryota</taxon>
        <taxon>Fungi</taxon>
        <taxon>Dikarya</taxon>
        <taxon>Ascomycota</taxon>
        <taxon>Pezizomycotina</taxon>
        <taxon>Pezizomycetes</taxon>
        <taxon>Pezizales</taxon>
        <taxon>Pyronemataceae</taxon>
        <taxon>Pyronema</taxon>
    </lineage>
</organism>
<dbReference type="GO" id="GO:0004725">
    <property type="term" value="F:protein tyrosine phosphatase activity"/>
    <property type="evidence" value="ECO:0007669"/>
    <property type="project" value="TreeGrafter"/>
</dbReference>
<dbReference type="Pfam" id="PF00581">
    <property type="entry name" value="Rhodanese"/>
    <property type="match status" value="1"/>
</dbReference>
<evidence type="ECO:0000259" key="1">
    <source>
        <dbReference type="PROSITE" id="PS50206"/>
    </source>
</evidence>